<keyword evidence="11" id="KW-1185">Reference proteome</keyword>
<accession>A0AAD3H6B6</accession>
<evidence type="ECO:0000256" key="6">
    <source>
        <dbReference type="ARBA" id="ARBA00023042"/>
    </source>
</evidence>
<dbReference type="Pfam" id="PF03291">
    <property type="entry name" value="mRNA_G-N7_MeTrfase"/>
    <property type="match status" value="1"/>
</dbReference>
<evidence type="ECO:0000256" key="1">
    <source>
        <dbReference type="ARBA" id="ARBA00011926"/>
    </source>
</evidence>
<gene>
    <name evidence="10" type="ORF">CTEN210_08347</name>
</gene>
<evidence type="ECO:0000256" key="4">
    <source>
        <dbReference type="ARBA" id="ARBA00022691"/>
    </source>
</evidence>
<dbReference type="Gene3D" id="3.40.50.150">
    <property type="entry name" value="Vaccinia Virus protein VP39"/>
    <property type="match status" value="1"/>
</dbReference>
<evidence type="ECO:0000256" key="8">
    <source>
        <dbReference type="SAM" id="MobiDB-lite"/>
    </source>
</evidence>
<evidence type="ECO:0000259" key="9">
    <source>
        <dbReference type="PROSITE" id="PS51562"/>
    </source>
</evidence>
<feature type="compositionally biased region" description="Polar residues" evidence="8">
    <location>
        <begin position="258"/>
        <end position="271"/>
    </location>
</feature>
<dbReference type="GO" id="GO:0003723">
    <property type="term" value="F:RNA binding"/>
    <property type="evidence" value="ECO:0007669"/>
    <property type="project" value="UniProtKB-KW"/>
</dbReference>
<feature type="region of interest" description="Disordered" evidence="8">
    <location>
        <begin position="691"/>
        <end position="724"/>
    </location>
</feature>
<keyword evidence="4" id="KW-0949">S-adenosyl-L-methionine</keyword>
<dbReference type="Proteomes" id="UP001054902">
    <property type="component" value="Unassembled WGS sequence"/>
</dbReference>
<dbReference type="GO" id="GO:0005634">
    <property type="term" value="C:nucleus"/>
    <property type="evidence" value="ECO:0007669"/>
    <property type="project" value="TreeGrafter"/>
</dbReference>
<dbReference type="EMBL" id="BLLK01000045">
    <property type="protein sequence ID" value="GFH51871.1"/>
    <property type="molecule type" value="Genomic_DNA"/>
</dbReference>
<dbReference type="PANTHER" id="PTHR12189">
    <property type="entry name" value="MRNA GUANINE-7- METHYLTRANSFERASE"/>
    <property type="match status" value="1"/>
</dbReference>
<dbReference type="GO" id="GO:0004482">
    <property type="term" value="F:mRNA 5'-cap (guanine-N7-)-methyltransferase activity"/>
    <property type="evidence" value="ECO:0007669"/>
    <property type="project" value="UniProtKB-EC"/>
</dbReference>
<dbReference type="SUPFAM" id="SSF53335">
    <property type="entry name" value="S-adenosyl-L-methionine-dependent methyltransferases"/>
    <property type="match status" value="1"/>
</dbReference>
<feature type="compositionally biased region" description="Acidic residues" evidence="8">
    <location>
        <begin position="694"/>
        <end position="705"/>
    </location>
</feature>
<keyword evidence="6" id="KW-0507">mRNA processing</keyword>
<evidence type="ECO:0000313" key="10">
    <source>
        <dbReference type="EMBL" id="GFH51871.1"/>
    </source>
</evidence>
<feature type="compositionally biased region" description="Polar residues" evidence="8">
    <location>
        <begin position="218"/>
        <end position="249"/>
    </location>
</feature>
<reference evidence="10 11" key="1">
    <citation type="journal article" date="2021" name="Sci. Rep.">
        <title>The genome of the diatom Chaetoceros tenuissimus carries an ancient integrated fragment of an extant virus.</title>
        <authorList>
            <person name="Hongo Y."/>
            <person name="Kimura K."/>
            <person name="Takaki Y."/>
            <person name="Yoshida Y."/>
            <person name="Baba S."/>
            <person name="Kobayashi G."/>
            <person name="Nagasaki K."/>
            <person name="Hano T."/>
            <person name="Tomaru Y."/>
        </authorList>
    </citation>
    <scope>NUCLEOTIDE SEQUENCE [LARGE SCALE GENOMIC DNA]</scope>
    <source>
        <strain evidence="10 11">NIES-3715</strain>
    </source>
</reference>
<keyword evidence="5" id="KW-0694">RNA-binding</keyword>
<keyword evidence="2" id="KW-0489">Methyltransferase</keyword>
<dbReference type="PROSITE" id="PS51562">
    <property type="entry name" value="RNA_CAP0_MT"/>
    <property type="match status" value="1"/>
</dbReference>
<organism evidence="10 11">
    <name type="scientific">Chaetoceros tenuissimus</name>
    <dbReference type="NCBI Taxonomy" id="426638"/>
    <lineage>
        <taxon>Eukaryota</taxon>
        <taxon>Sar</taxon>
        <taxon>Stramenopiles</taxon>
        <taxon>Ochrophyta</taxon>
        <taxon>Bacillariophyta</taxon>
        <taxon>Coscinodiscophyceae</taxon>
        <taxon>Chaetocerotophycidae</taxon>
        <taxon>Chaetocerotales</taxon>
        <taxon>Chaetocerotaceae</taxon>
        <taxon>Chaetoceros</taxon>
    </lineage>
</organism>
<feature type="compositionally biased region" description="Pro residues" evidence="8">
    <location>
        <begin position="203"/>
        <end position="212"/>
    </location>
</feature>
<evidence type="ECO:0000256" key="7">
    <source>
        <dbReference type="ARBA" id="ARBA00044712"/>
    </source>
</evidence>
<proteinExistence type="predicted"/>
<comment type="caution">
    <text evidence="10">The sequence shown here is derived from an EMBL/GenBank/DDBJ whole genome shotgun (WGS) entry which is preliminary data.</text>
</comment>
<name>A0AAD3H6B6_9STRA</name>
<evidence type="ECO:0000256" key="3">
    <source>
        <dbReference type="ARBA" id="ARBA00022679"/>
    </source>
</evidence>
<dbReference type="InterPro" id="IPR004971">
    <property type="entry name" value="mRNA_G-N7_MeTrfase_dom"/>
</dbReference>
<comment type="catalytic activity">
    <reaction evidence="7">
        <text>a 5'-end (5'-triphosphoguanosine)-ribonucleoside in mRNA + S-adenosyl-L-methionine = a 5'-end (N(7)-methyl 5'-triphosphoguanosine)-ribonucleoside in mRNA + S-adenosyl-L-homocysteine</text>
        <dbReference type="Rhea" id="RHEA:67008"/>
        <dbReference type="Rhea" id="RHEA-COMP:17166"/>
        <dbReference type="Rhea" id="RHEA-COMP:17167"/>
        <dbReference type="ChEBI" id="CHEBI:57856"/>
        <dbReference type="ChEBI" id="CHEBI:59789"/>
        <dbReference type="ChEBI" id="CHEBI:156461"/>
        <dbReference type="ChEBI" id="CHEBI:167617"/>
        <dbReference type="EC" id="2.1.1.56"/>
    </reaction>
</comment>
<keyword evidence="6" id="KW-0506">mRNA capping</keyword>
<dbReference type="PANTHER" id="PTHR12189:SF2">
    <property type="entry name" value="MRNA CAP GUANINE-N7 METHYLTRANSFERASE"/>
    <property type="match status" value="1"/>
</dbReference>
<evidence type="ECO:0000256" key="2">
    <source>
        <dbReference type="ARBA" id="ARBA00022603"/>
    </source>
</evidence>
<keyword evidence="3" id="KW-0808">Transferase</keyword>
<evidence type="ECO:0000313" key="11">
    <source>
        <dbReference type="Proteomes" id="UP001054902"/>
    </source>
</evidence>
<sequence>MTYPSSNPVNKHDLVSTVDVSVSRLLPSLEPKTLPNEAATIVASPPSSSKYTKCISTIYTYSDSPSTPRPLYPKLPIFGFCTLSSIGLSSPSFMEPSIEGMTTCRVAVKRADGDHKRHLKEKDIINCQKFSYLCKQLRDHESSAYFLCAKTQRAGFIVAMDDTVDGGDYAAYCLVTDVSDLERILCSSSEEANGSSSPQFVPTTPPYVPSTPPYEANNDVTEANNTDSTGLWQPPSANDDTNNLWQPSTPEHDASGGDTFTNTFAMSDYTSNNDDGNNNGDQKFNNDDPPKEDDEENHFHGDSGARAADNFYSNLTRSMGTRADSSLYHMRNFNGWVKATQIAELDPLTINSNSNSNKRKATRHPLRIVDLACGKGGDIGKWVLHKRGIANYVGVDVARGSLVDAAIRARKMKRQLGDKCVFTCADLGADVPGRLKTKSSTKMQKLSSWSLKNDDPSQDPKFSFVRGGGISETDKFDVVSIQFAIHYMMSSVTRARRFFHTVSELLEIGGNLIATTIDSRVVMQHMMNTGYNFHFDEESEKDGLTVSVGNGACQLKFTRNIVEKIFTRSNYESENGLNPDYFGLEYTFTLVEGEDHAAGVGQAVDLPEWLTPLPVLTALAKEAGLELEYASNFHEFFNERTDHYAHHAAHGALYNMNVLNRSGTISDQEWEISRMYMAVKFRKKSESKIVISQDDTEEEDSDGESESVVSNPVPTSKSPQHDQSKFFLAMKKARQICGSEWQNMNADERNAKTKEILSKL</sequence>
<protein>
    <recommendedName>
        <fullName evidence="1">mRNA (guanine-N(7))-methyltransferase</fullName>
        <ecNumber evidence="1">2.1.1.56</ecNumber>
    </recommendedName>
</protein>
<dbReference type="EC" id="2.1.1.56" evidence="1"/>
<evidence type="ECO:0000256" key="5">
    <source>
        <dbReference type="ARBA" id="ARBA00022884"/>
    </source>
</evidence>
<feature type="domain" description="MRNA cap 0 methyltransferase" evidence="9">
    <location>
        <begin position="325"/>
        <end position="684"/>
    </location>
</feature>
<feature type="compositionally biased region" description="Low complexity" evidence="8">
    <location>
        <begin position="272"/>
        <end position="283"/>
    </location>
</feature>
<dbReference type="AlphaFoldDB" id="A0AAD3H6B6"/>
<dbReference type="InterPro" id="IPR029063">
    <property type="entry name" value="SAM-dependent_MTases_sf"/>
</dbReference>
<feature type="region of interest" description="Disordered" evidence="8">
    <location>
        <begin position="189"/>
        <end position="307"/>
    </location>
</feature>
<dbReference type="InterPro" id="IPR039753">
    <property type="entry name" value="RG7MT1"/>
</dbReference>
<feature type="compositionally biased region" description="Polar residues" evidence="8">
    <location>
        <begin position="708"/>
        <end position="718"/>
    </location>
</feature>